<proteinExistence type="predicted"/>
<evidence type="ECO:0008006" key="3">
    <source>
        <dbReference type="Google" id="ProtNLM"/>
    </source>
</evidence>
<protein>
    <recommendedName>
        <fullName evidence="3">C2H2-type domain-containing protein</fullName>
    </recommendedName>
</protein>
<keyword evidence="2" id="KW-1185">Reference proteome</keyword>
<accession>A0ABN8LX94</accession>
<reference evidence="1 2" key="1">
    <citation type="submission" date="2022-05" db="EMBL/GenBank/DDBJ databases">
        <authorList>
            <consortium name="Genoscope - CEA"/>
            <person name="William W."/>
        </authorList>
    </citation>
    <scope>NUCLEOTIDE SEQUENCE [LARGE SCALE GENOMIC DNA]</scope>
</reference>
<organism evidence="1 2">
    <name type="scientific">Porites evermanni</name>
    <dbReference type="NCBI Taxonomy" id="104178"/>
    <lineage>
        <taxon>Eukaryota</taxon>
        <taxon>Metazoa</taxon>
        <taxon>Cnidaria</taxon>
        <taxon>Anthozoa</taxon>
        <taxon>Hexacorallia</taxon>
        <taxon>Scleractinia</taxon>
        <taxon>Fungiina</taxon>
        <taxon>Poritidae</taxon>
        <taxon>Porites</taxon>
    </lineage>
</organism>
<feature type="non-terminal residue" evidence="1">
    <location>
        <position position="177"/>
    </location>
</feature>
<evidence type="ECO:0000313" key="1">
    <source>
        <dbReference type="EMBL" id="CAH3021919.1"/>
    </source>
</evidence>
<dbReference type="EMBL" id="CALNXI010000199">
    <property type="protein sequence ID" value="CAH3021919.1"/>
    <property type="molecule type" value="Genomic_DNA"/>
</dbReference>
<sequence length="177" mass="20152">MEMCAFLTYAYNKFHNFFPHTGDGKSFTSLDGLRAHPNKSHLPKRPDCRDCGYKTNDAGHLKHHRDCWHNGTSQKDTCTFVVTPKQPGSLYCPFILGFLHVARRGAFMETAIEAWTTKNFVYKDKAKNWPLFAQVDTSTQTLKNKSLTTIQLSKMVSSSIGKVGLNPKEFSHRSYRS</sequence>
<dbReference type="Proteomes" id="UP001159427">
    <property type="component" value="Unassembled WGS sequence"/>
</dbReference>
<comment type="caution">
    <text evidence="1">The sequence shown here is derived from an EMBL/GenBank/DDBJ whole genome shotgun (WGS) entry which is preliminary data.</text>
</comment>
<evidence type="ECO:0000313" key="2">
    <source>
        <dbReference type="Proteomes" id="UP001159427"/>
    </source>
</evidence>
<name>A0ABN8LX94_9CNID</name>
<gene>
    <name evidence="1" type="ORF">PEVE_00013244</name>
</gene>